<organism evidence="2 3">
    <name type="scientific">Venturia inaequalis</name>
    <name type="common">Apple scab fungus</name>
    <dbReference type="NCBI Taxonomy" id="5025"/>
    <lineage>
        <taxon>Eukaryota</taxon>
        <taxon>Fungi</taxon>
        <taxon>Dikarya</taxon>
        <taxon>Ascomycota</taxon>
        <taxon>Pezizomycotina</taxon>
        <taxon>Dothideomycetes</taxon>
        <taxon>Pleosporomycetidae</taxon>
        <taxon>Venturiales</taxon>
        <taxon>Venturiaceae</taxon>
        <taxon>Venturia</taxon>
    </lineage>
</organism>
<dbReference type="AlphaFoldDB" id="A0A8H3Z4W1"/>
<proteinExistence type="predicted"/>
<evidence type="ECO:0000313" key="3">
    <source>
        <dbReference type="Proteomes" id="UP000447873"/>
    </source>
</evidence>
<keyword evidence="1" id="KW-0732">Signal</keyword>
<accession>A0A8H3Z4W1</accession>
<feature type="signal peptide" evidence="1">
    <location>
        <begin position="1"/>
        <end position="18"/>
    </location>
</feature>
<gene>
    <name evidence="2" type="ORF">EG328_010106</name>
</gene>
<comment type="caution">
    <text evidence="2">The sequence shown here is derived from an EMBL/GenBank/DDBJ whole genome shotgun (WGS) entry which is preliminary data.</text>
</comment>
<evidence type="ECO:0000256" key="1">
    <source>
        <dbReference type="SAM" id="SignalP"/>
    </source>
</evidence>
<reference evidence="2 3" key="1">
    <citation type="submission" date="2018-12" db="EMBL/GenBank/DDBJ databases">
        <title>Venturia inaequalis Genome Resource.</title>
        <authorList>
            <person name="Lichtner F.J."/>
        </authorList>
    </citation>
    <scope>NUCLEOTIDE SEQUENCE [LARGE SCALE GENOMIC DNA]</scope>
    <source>
        <strain evidence="2 3">120213</strain>
    </source>
</reference>
<sequence length="82" mass="8918">MKFTLALVIAFLSATVSAGPRTACLALPGKDQWGYCRVYMANNWQQVTGEQYPCLPESPCNVNEHGCILVKRNGKVVGKCNG</sequence>
<feature type="chain" id="PRO_5034299678" evidence="1">
    <location>
        <begin position="19"/>
        <end position="82"/>
    </location>
</feature>
<dbReference type="Proteomes" id="UP000447873">
    <property type="component" value="Unassembled WGS sequence"/>
</dbReference>
<evidence type="ECO:0000313" key="2">
    <source>
        <dbReference type="EMBL" id="KAE9983318.1"/>
    </source>
</evidence>
<name>A0A8H3Z4W1_VENIN</name>
<dbReference type="EMBL" id="WNWS01000064">
    <property type="protein sequence ID" value="KAE9983318.1"/>
    <property type="molecule type" value="Genomic_DNA"/>
</dbReference>
<protein>
    <submittedName>
        <fullName evidence="2">Uncharacterized protein</fullName>
    </submittedName>
</protein>